<protein>
    <recommendedName>
        <fullName evidence="1">Sulfatase-modifying factor enzyme-like domain-containing protein</fullName>
    </recommendedName>
</protein>
<keyword evidence="4" id="KW-1185">Reference proteome</keyword>
<dbReference type="Gene3D" id="3.90.1580.10">
    <property type="entry name" value="paralog of FGE (formylglycine-generating enzyme)"/>
    <property type="match status" value="1"/>
</dbReference>
<dbReference type="InterPro" id="IPR051043">
    <property type="entry name" value="Sulfatase_Mod_Factor_Kinase"/>
</dbReference>
<organism evidence="2 4">
    <name type="scientific">Tritrichomonas musculus</name>
    <dbReference type="NCBI Taxonomy" id="1915356"/>
    <lineage>
        <taxon>Eukaryota</taxon>
        <taxon>Metamonada</taxon>
        <taxon>Parabasalia</taxon>
        <taxon>Tritrichomonadida</taxon>
        <taxon>Tritrichomonadidae</taxon>
        <taxon>Tritrichomonas</taxon>
    </lineage>
</organism>
<sequence>MSALEDLVFVEGGTFQSTSNTKYPDDYTVHKETVKSLYISKYQATVALYEKIMGRNPTKSTNKKCPVENISGYDCINFCNLLSESEGLQKCYSFNGEKWTCDFSKNGYRMPTLPEWEFAAIGGKYSKGFKYSGGDDIEEVGWYDGNSGNHAHEVGLKKPNELGLFDMSGNVGERCWNPSYKGENPAHVGRGGCWIYYEGYCEPNYRFVTTENFCGEGLGIRLVRSAK</sequence>
<evidence type="ECO:0000313" key="3">
    <source>
        <dbReference type="EMBL" id="KAK8842241.1"/>
    </source>
</evidence>
<evidence type="ECO:0000313" key="2">
    <source>
        <dbReference type="EMBL" id="KAK8834654.1"/>
    </source>
</evidence>
<feature type="domain" description="Sulfatase-modifying factor enzyme-like" evidence="1">
    <location>
        <begin position="5"/>
        <end position="224"/>
    </location>
</feature>
<dbReference type="InterPro" id="IPR042095">
    <property type="entry name" value="SUMF_sf"/>
</dbReference>
<gene>
    <name evidence="3" type="ORF">M9Y10_026474</name>
    <name evidence="2" type="ORF">M9Y10_026542</name>
</gene>
<dbReference type="InterPro" id="IPR005532">
    <property type="entry name" value="SUMF_dom"/>
</dbReference>
<dbReference type="Pfam" id="PF03781">
    <property type="entry name" value="FGE-sulfatase"/>
    <property type="match status" value="1"/>
</dbReference>
<dbReference type="EMBL" id="JAPFFF010000345">
    <property type="protein sequence ID" value="KAK8834654.1"/>
    <property type="molecule type" value="Genomic_DNA"/>
</dbReference>
<reference evidence="2 4" key="1">
    <citation type="submission" date="2024-04" db="EMBL/GenBank/DDBJ databases">
        <title>Tritrichomonas musculus Genome.</title>
        <authorList>
            <person name="Alves-Ferreira E."/>
            <person name="Grigg M."/>
            <person name="Lorenzi H."/>
            <person name="Galac M."/>
        </authorList>
    </citation>
    <scope>NUCLEOTIDE SEQUENCE [LARGE SCALE GENOMIC DNA]</scope>
    <source>
        <strain evidence="2 4">EAF2021</strain>
    </source>
</reference>
<accession>A0ABR2GL60</accession>
<evidence type="ECO:0000313" key="4">
    <source>
        <dbReference type="Proteomes" id="UP001470230"/>
    </source>
</evidence>
<dbReference type="EMBL" id="JAPFFF010000039">
    <property type="protein sequence ID" value="KAK8842241.1"/>
    <property type="molecule type" value="Genomic_DNA"/>
</dbReference>
<dbReference type="SUPFAM" id="SSF56436">
    <property type="entry name" value="C-type lectin-like"/>
    <property type="match status" value="1"/>
</dbReference>
<evidence type="ECO:0000259" key="1">
    <source>
        <dbReference type="Pfam" id="PF03781"/>
    </source>
</evidence>
<dbReference type="Proteomes" id="UP001470230">
    <property type="component" value="Unassembled WGS sequence"/>
</dbReference>
<proteinExistence type="predicted"/>
<name>A0ABR2GL60_9EUKA</name>
<dbReference type="PANTHER" id="PTHR23150">
    <property type="entry name" value="SULFATASE MODIFYING FACTOR 1, 2"/>
    <property type="match status" value="1"/>
</dbReference>
<dbReference type="InterPro" id="IPR016187">
    <property type="entry name" value="CTDL_fold"/>
</dbReference>
<dbReference type="PANTHER" id="PTHR23150:SF19">
    <property type="entry name" value="FORMYLGLYCINE-GENERATING ENZYME"/>
    <property type="match status" value="1"/>
</dbReference>
<comment type="caution">
    <text evidence="2">The sequence shown here is derived from an EMBL/GenBank/DDBJ whole genome shotgun (WGS) entry which is preliminary data.</text>
</comment>